<dbReference type="Proteomes" id="UP000031938">
    <property type="component" value="Unassembled WGS sequence"/>
</dbReference>
<evidence type="ECO:0000313" key="1">
    <source>
        <dbReference type="EMBL" id="KIL45131.1"/>
    </source>
</evidence>
<dbReference type="EMBL" id="JXRP01000018">
    <property type="protein sequence ID" value="KIL45131.1"/>
    <property type="molecule type" value="Genomic_DNA"/>
</dbReference>
<accession>A0A0C2VL06</accession>
<evidence type="ECO:0000313" key="2">
    <source>
        <dbReference type="Proteomes" id="UP000031938"/>
    </source>
</evidence>
<dbReference type="PATRIC" id="fig|889306.3.peg.2688"/>
<organism evidence="1 2">
    <name type="scientific">Jeotgalibacillus soli</name>
    <dbReference type="NCBI Taxonomy" id="889306"/>
    <lineage>
        <taxon>Bacteria</taxon>
        <taxon>Bacillati</taxon>
        <taxon>Bacillota</taxon>
        <taxon>Bacilli</taxon>
        <taxon>Bacillales</taxon>
        <taxon>Caryophanaceae</taxon>
        <taxon>Jeotgalibacillus</taxon>
    </lineage>
</organism>
<keyword evidence="2" id="KW-1185">Reference proteome</keyword>
<protein>
    <submittedName>
        <fullName evidence="1">Uncharacterized protein</fullName>
    </submittedName>
</protein>
<name>A0A0C2VL06_9BACL</name>
<proteinExistence type="predicted"/>
<comment type="caution">
    <text evidence="1">The sequence shown here is derived from an EMBL/GenBank/DDBJ whole genome shotgun (WGS) entry which is preliminary data.</text>
</comment>
<dbReference type="AlphaFoldDB" id="A0A0C2VL06"/>
<dbReference type="STRING" id="889306.KP78_26750"/>
<gene>
    <name evidence="1" type="ORF">KP78_26750</name>
</gene>
<reference evidence="1 2" key="1">
    <citation type="submission" date="2015-01" db="EMBL/GenBank/DDBJ databases">
        <title>Genome sequencing of Jeotgalibacillus soli.</title>
        <authorList>
            <person name="Goh K.M."/>
            <person name="Chan K.-G."/>
            <person name="Yaakop A.S."/>
            <person name="Ee R."/>
            <person name="Gan H.M."/>
            <person name="Chan C.S."/>
        </authorList>
    </citation>
    <scope>NUCLEOTIDE SEQUENCE [LARGE SCALE GENOMIC DNA]</scope>
    <source>
        <strain evidence="1 2">P9</strain>
    </source>
</reference>
<sequence>MLIILFSFLAMIGYSAMDDEVNQALSKADFFLLRMASYYDNKGGCH</sequence>